<evidence type="ECO:0000313" key="1">
    <source>
        <dbReference type="EMBL" id="GAA3911774.1"/>
    </source>
</evidence>
<sequence>MTIRTNLVLGIVSALLIVVFAGSFSHWRYTAGENAANASWQDKWDKRNTADAQALAARQAEARTEEQRRQTAINQVTENADKQLAAARSAATDAQSAADGLRVTLRHLQQQLAGSEAARNTAVAAQRQARADTRLLLARVLEESVERNQQLAAYADRARLSGLACEQAYDAITNQAPTPQQDATP</sequence>
<accession>A0ABP7M0V2</accession>
<name>A0ABP7M0V2_9GAMM</name>
<organism evidence="1 2">
    <name type="scientific">Gibbsiella dentisursi</name>
    <dbReference type="NCBI Taxonomy" id="796890"/>
    <lineage>
        <taxon>Bacteria</taxon>
        <taxon>Pseudomonadati</taxon>
        <taxon>Pseudomonadota</taxon>
        <taxon>Gammaproteobacteria</taxon>
        <taxon>Enterobacterales</taxon>
        <taxon>Yersiniaceae</taxon>
        <taxon>Gibbsiella</taxon>
    </lineage>
</organism>
<keyword evidence="2" id="KW-1185">Reference proteome</keyword>
<dbReference type="EMBL" id="BAABDG010000010">
    <property type="protein sequence ID" value="GAA3911774.1"/>
    <property type="molecule type" value="Genomic_DNA"/>
</dbReference>
<dbReference type="Pfam" id="PF10721">
    <property type="entry name" value="DUF2514"/>
    <property type="match status" value="1"/>
</dbReference>
<comment type="caution">
    <text evidence="1">The sequence shown here is derived from an EMBL/GenBank/DDBJ whole genome shotgun (WGS) entry which is preliminary data.</text>
</comment>
<protein>
    <submittedName>
        <fullName evidence="1">DUF2514 domain-containing protein</fullName>
    </submittedName>
</protein>
<evidence type="ECO:0000313" key="2">
    <source>
        <dbReference type="Proteomes" id="UP001499994"/>
    </source>
</evidence>
<reference evidence="2" key="1">
    <citation type="journal article" date="2019" name="Int. J. Syst. Evol. Microbiol.">
        <title>The Global Catalogue of Microorganisms (GCM) 10K type strain sequencing project: providing services to taxonomists for standard genome sequencing and annotation.</title>
        <authorList>
            <consortium name="The Broad Institute Genomics Platform"/>
            <consortium name="The Broad Institute Genome Sequencing Center for Infectious Disease"/>
            <person name="Wu L."/>
            <person name="Ma J."/>
        </authorList>
    </citation>
    <scope>NUCLEOTIDE SEQUENCE [LARGE SCALE GENOMIC DNA]</scope>
    <source>
        <strain evidence="2">JCM 17201</strain>
    </source>
</reference>
<dbReference type="Proteomes" id="UP001499994">
    <property type="component" value="Unassembled WGS sequence"/>
</dbReference>
<gene>
    <name evidence="1" type="ORF">GCM10022405_41200</name>
</gene>
<proteinExistence type="predicted"/>
<dbReference type="RefSeq" id="WP_346082744.1">
    <property type="nucleotide sequence ID" value="NZ_BAABDG010000010.1"/>
</dbReference>
<dbReference type="InterPro" id="IPR019659">
    <property type="entry name" value="DUF2514"/>
</dbReference>